<proteinExistence type="predicted"/>
<reference evidence="1" key="1">
    <citation type="submission" date="2021-02" db="EMBL/GenBank/DDBJ databases">
        <authorList>
            <person name="Nieuwenhuis M."/>
            <person name="Van De Peppel L.J.J."/>
        </authorList>
    </citation>
    <scope>NUCLEOTIDE SEQUENCE</scope>
    <source>
        <strain evidence="1">D49</strain>
    </source>
</reference>
<dbReference type="EMBL" id="JABCKI010006605">
    <property type="protein sequence ID" value="KAG5634145.1"/>
    <property type="molecule type" value="Genomic_DNA"/>
</dbReference>
<dbReference type="Proteomes" id="UP000717328">
    <property type="component" value="Unassembled WGS sequence"/>
</dbReference>
<name>A0A9P7FNA9_9AGAR</name>
<organism evidence="1 2">
    <name type="scientific">Sphagnurus paluster</name>
    <dbReference type="NCBI Taxonomy" id="117069"/>
    <lineage>
        <taxon>Eukaryota</taxon>
        <taxon>Fungi</taxon>
        <taxon>Dikarya</taxon>
        <taxon>Basidiomycota</taxon>
        <taxon>Agaricomycotina</taxon>
        <taxon>Agaricomycetes</taxon>
        <taxon>Agaricomycetidae</taxon>
        <taxon>Agaricales</taxon>
        <taxon>Tricholomatineae</taxon>
        <taxon>Lyophyllaceae</taxon>
        <taxon>Sphagnurus</taxon>
    </lineage>
</organism>
<dbReference type="OrthoDB" id="6613063at2759"/>
<keyword evidence="2" id="KW-1185">Reference proteome</keyword>
<evidence type="ECO:0000313" key="1">
    <source>
        <dbReference type="EMBL" id="KAG5634145.1"/>
    </source>
</evidence>
<accession>A0A9P7FNA9</accession>
<sequence>MARVQDYMRDAEIQQWGKVRRVDTDEGDTMHAAQVGQTLEMPHLFGCYEMFIEKNAAFRQRAPKFELQTFYGQLQHLFVVKIPDSAAREALRLPPEQDTFIFAGIRTCVIDANDTKLNSLDIHFYSRMGSLDVVDITSVQCLVGRVKDREPHTWGIIDRSGGLVRALAVDEDLGDDDF</sequence>
<dbReference type="AlphaFoldDB" id="A0A9P7FNA9"/>
<evidence type="ECO:0000313" key="2">
    <source>
        <dbReference type="Proteomes" id="UP000717328"/>
    </source>
</evidence>
<protein>
    <submittedName>
        <fullName evidence="1">Uncharacterized protein</fullName>
    </submittedName>
</protein>
<reference evidence="1" key="2">
    <citation type="submission" date="2021-10" db="EMBL/GenBank/DDBJ databases">
        <title>Phylogenomics reveals ancestral predisposition of the termite-cultivated fungus Termitomyces towards a domesticated lifestyle.</title>
        <authorList>
            <person name="Auxier B."/>
            <person name="Grum-Grzhimaylo A."/>
            <person name="Cardenas M.E."/>
            <person name="Lodge J.D."/>
            <person name="Laessoe T."/>
            <person name="Pedersen O."/>
            <person name="Smith M.E."/>
            <person name="Kuyper T.W."/>
            <person name="Franco-Molano E.A."/>
            <person name="Baroni T.J."/>
            <person name="Aanen D.K."/>
        </authorList>
    </citation>
    <scope>NUCLEOTIDE SEQUENCE</scope>
    <source>
        <strain evidence="1">D49</strain>
    </source>
</reference>
<gene>
    <name evidence="1" type="ORF">H0H81_003173</name>
</gene>
<comment type="caution">
    <text evidence="1">The sequence shown here is derived from an EMBL/GenBank/DDBJ whole genome shotgun (WGS) entry which is preliminary data.</text>
</comment>